<dbReference type="EMBL" id="NWUJ01000003">
    <property type="protein sequence ID" value="PFH36661.1"/>
    <property type="molecule type" value="Genomic_DNA"/>
</dbReference>
<feature type="compositionally biased region" description="Basic and acidic residues" evidence="1">
    <location>
        <begin position="289"/>
        <end position="310"/>
    </location>
</feature>
<organism evidence="2 3">
    <name type="scientific">Besnoitia besnoiti</name>
    <name type="common">Apicomplexan protozoan</name>
    <dbReference type="NCBI Taxonomy" id="94643"/>
    <lineage>
        <taxon>Eukaryota</taxon>
        <taxon>Sar</taxon>
        <taxon>Alveolata</taxon>
        <taxon>Apicomplexa</taxon>
        <taxon>Conoidasida</taxon>
        <taxon>Coccidia</taxon>
        <taxon>Eucoccidiorida</taxon>
        <taxon>Eimeriorina</taxon>
        <taxon>Sarcocystidae</taxon>
        <taxon>Besnoitia</taxon>
    </lineage>
</organism>
<feature type="compositionally biased region" description="Basic residues" evidence="1">
    <location>
        <begin position="1167"/>
        <end position="1180"/>
    </location>
</feature>
<feature type="compositionally biased region" description="Low complexity" evidence="1">
    <location>
        <begin position="557"/>
        <end position="570"/>
    </location>
</feature>
<dbReference type="GeneID" id="40309783"/>
<name>A0A2A9MK67_BESBE</name>
<feature type="region of interest" description="Disordered" evidence="1">
    <location>
        <begin position="1"/>
        <end position="45"/>
    </location>
</feature>
<dbReference type="InterPro" id="IPR027417">
    <property type="entry name" value="P-loop_NTPase"/>
</dbReference>
<feature type="compositionally biased region" description="Low complexity" evidence="1">
    <location>
        <begin position="468"/>
        <end position="500"/>
    </location>
</feature>
<feature type="compositionally biased region" description="Low complexity" evidence="1">
    <location>
        <begin position="104"/>
        <end position="140"/>
    </location>
</feature>
<feature type="compositionally biased region" description="Basic and acidic residues" evidence="1">
    <location>
        <begin position="347"/>
        <end position="357"/>
    </location>
</feature>
<dbReference type="Proteomes" id="UP000224006">
    <property type="component" value="Chromosome III"/>
</dbReference>
<evidence type="ECO:0008006" key="4">
    <source>
        <dbReference type="Google" id="ProtNLM"/>
    </source>
</evidence>
<feature type="region of interest" description="Disordered" evidence="1">
    <location>
        <begin position="82"/>
        <end position="184"/>
    </location>
</feature>
<proteinExistence type="predicted"/>
<protein>
    <recommendedName>
        <fullName evidence="4">Ras family protein</fullName>
    </recommendedName>
</protein>
<feature type="compositionally biased region" description="Basic and acidic residues" evidence="1">
    <location>
        <begin position="1262"/>
        <end position="1297"/>
    </location>
</feature>
<feature type="compositionally biased region" description="Pro residues" evidence="1">
    <location>
        <begin position="90"/>
        <end position="103"/>
    </location>
</feature>
<dbReference type="SUPFAM" id="SSF52540">
    <property type="entry name" value="P-loop containing nucleoside triphosphate hydrolases"/>
    <property type="match status" value="1"/>
</dbReference>
<feature type="compositionally biased region" description="Basic and acidic residues" evidence="1">
    <location>
        <begin position="783"/>
        <end position="810"/>
    </location>
</feature>
<feature type="compositionally biased region" description="Polar residues" evidence="1">
    <location>
        <begin position="8"/>
        <end position="18"/>
    </location>
</feature>
<reference evidence="2 3" key="1">
    <citation type="submission" date="2017-09" db="EMBL/GenBank/DDBJ databases">
        <title>Genome sequencing of Besnoitia besnoiti strain Bb-Ger1.</title>
        <authorList>
            <person name="Schares G."/>
            <person name="Venepally P."/>
            <person name="Lorenzi H.A."/>
        </authorList>
    </citation>
    <scope>NUCLEOTIDE SEQUENCE [LARGE SCALE GENOMIC DNA]</scope>
    <source>
        <strain evidence="2 3">Bb-Ger1</strain>
    </source>
</reference>
<accession>A0A2A9MK67</accession>
<feature type="compositionally biased region" description="Basic and acidic residues" evidence="1">
    <location>
        <begin position="389"/>
        <end position="402"/>
    </location>
</feature>
<dbReference type="RefSeq" id="XP_029220670.1">
    <property type="nucleotide sequence ID" value="XM_029363304.1"/>
</dbReference>
<feature type="compositionally biased region" description="Low complexity" evidence="1">
    <location>
        <begin position="209"/>
        <end position="222"/>
    </location>
</feature>
<feature type="region of interest" description="Disordered" evidence="1">
    <location>
        <begin position="1227"/>
        <end position="1301"/>
    </location>
</feature>
<dbReference type="OrthoDB" id="10665721at2759"/>
<gene>
    <name evidence="2" type="ORF">BESB_048530</name>
</gene>
<dbReference type="VEuPathDB" id="ToxoDB:BESB_048530"/>
<dbReference type="KEGG" id="bbes:BESB_048530"/>
<feature type="region of interest" description="Disordered" evidence="1">
    <location>
        <begin position="207"/>
        <end position="242"/>
    </location>
</feature>
<evidence type="ECO:0000256" key="1">
    <source>
        <dbReference type="SAM" id="MobiDB-lite"/>
    </source>
</evidence>
<feature type="region of interest" description="Disordered" evidence="1">
    <location>
        <begin position="781"/>
        <end position="910"/>
    </location>
</feature>
<feature type="compositionally biased region" description="Basic residues" evidence="1">
    <location>
        <begin position="811"/>
        <end position="832"/>
    </location>
</feature>
<keyword evidence="3" id="KW-1185">Reference proteome</keyword>
<evidence type="ECO:0000313" key="3">
    <source>
        <dbReference type="Proteomes" id="UP000224006"/>
    </source>
</evidence>
<evidence type="ECO:0000313" key="2">
    <source>
        <dbReference type="EMBL" id="PFH36661.1"/>
    </source>
</evidence>
<feature type="region of interest" description="Disordered" evidence="1">
    <location>
        <begin position="1167"/>
        <end position="1189"/>
    </location>
</feature>
<feature type="region of interest" description="Disordered" evidence="1">
    <location>
        <begin position="262"/>
        <end position="500"/>
    </location>
</feature>
<sequence length="1324" mass="138432">MRDPSCWQFPSHSSSQESEAVAWAPPRGPGQSGAGRFEGEGGEATACSALSPAGCPLPPFSVPSASVSSSASLTPLCYAVRSVPSSPHSLPVPAPPPVPPPVAIAPSSFLSPPRSPSLLPSCPSSSSPPVQSSSPLVSPLHAFSPSWAPDLLSRSPSPAVCRKRTEEFSSVPPSPEWRAESRFPTSHRSLLDSPVCRPAVVAGGGVAAGGFLSEGEGAAPPGGEIGSEEEDDGASVASSSSDASTAFLRILVVGDQGTGKSFLLHSLCHSPDPQSEFQRPCPAHRGRRGLREQVDTRASDAGAADEKSAPRQDGTGSRLEHSGSRAQLRRGTPDRRDAVHGVGVRMDASEQLERDADAPFSSFASVELTEWPRRADAETGGTQAGRIRGLPEDGRPRAEPRASEPCLAESCVSAPSEQSGDSTSVPRSPSLSPSASPVPSPSSSFSFSLPTSFCPASSSRPPAPVAPPRAASSSSPASSSAAPVARAASAEAAAAAQPAACEDASRQRECTCEADEQQCPACRLPGSYEWTCGVRIFHMFWELPPRERGSKDRQRQSSPGSSSSESSADSLSERGRPAASYPLLPESDASCASGAAAARSAGAATRCLVEFWEVGGTEMLESVRSLAYGQEFDGVWVCFDSRSAASFHHAALWTRELCVHLHLPSSLLFPSSGPQAPLSLAPRSYEAAAPSSSLRSFLPAPAVFQSFACSRRVRRWRRHQEHNAAGEARQRSAEGAAHEVQSLTSFFQMLPTSTVGKVTRAAASAVVRLGSTVASPVVSLVAGERERETDDSATDREEDEMARLKPEREGRGRRKFSAKPSRPFRKGSRRTARFASSLLTSASSVRPPPGMPERDGEEEPREDGEGGGTSVEEKDVELGVLEGGRETLESPADAECRADTASAAKEGTAPTLEAAAFPKGQQGAGPGPEDPDGASSRAFANLEKELTHQQFAVRLLQGVCPVLLVGTKEDLLLSSTAARQTSNESAGGGCEVDEKGLSPFLKHLRSRASVLSGFLSSSSPEAAAGCAVGEDDEDGRGGEAACRASDPSCAAPALCLEEDIGGGTPSRLQTPFSRAYFTQNSFVKARDNIFARLCGTLGPRRVPSGDARLALDGDAGVKLNRRICHLLNSSPLVLTSAVGRTVDPAALSAFFSDALLCQTLFRERSREKKVRRRSKAKSRGARPPVDVMQHVEDAPALLSPLPSPSLRASPGVALSDSANVRRVGVGAGDAAKQTAPVGEAEDGGATPPHARGRAQQPCQDPRLGEERELSADPEPRESPVAEDRPAEERDGKLDGKSRPQTPFSDVAAAAVAAGAAAAAIQWLH</sequence>
<feature type="compositionally biased region" description="Low complexity" evidence="1">
    <location>
        <begin position="422"/>
        <end position="460"/>
    </location>
</feature>
<feature type="region of interest" description="Disordered" evidence="1">
    <location>
        <begin position="547"/>
        <end position="579"/>
    </location>
</feature>
<feature type="compositionally biased region" description="Basic and acidic residues" evidence="1">
    <location>
        <begin position="871"/>
        <end position="898"/>
    </location>
</feature>
<comment type="caution">
    <text evidence="2">The sequence shown here is derived from an EMBL/GenBank/DDBJ whole genome shotgun (WGS) entry which is preliminary data.</text>
</comment>